<evidence type="ECO:0000256" key="2">
    <source>
        <dbReference type="SAM" id="MobiDB-lite"/>
    </source>
</evidence>
<dbReference type="Pfam" id="PF16989">
    <property type="entry name" value="T6SS_VasJ"/>
    <property type="match status" value="1"/>
</dbReference>
<protein>
    <submittedName>
        <fullName evidence="4">Type VI secretion system ImpA domain-containing protein</fullName>
    </submittedName>
</protein>
<comment type="caution">
    <text evidence="4">The sequence shown here is derived from an EMBL/GenBank/DDBJ whole genome shotgun (WGS) entry which is preliminary data.</text>
</comment>
<dbReference type="InterPro" id="IPR017739">
    <property type="entry name" value="T6SS-assoc_VCA0119"/>
</dbReference>
<dbReference type="Proteomes" id="UP000242847">
    <property type="component" value="Unassembled WGS sequence"/>
</dbReference>
<accession>A0A1S8DH17</accession>
<dbReference type="RefSeq" id="WP_169847276.1">
    <property type="nucleotide sequence ID" value="NZ_FOUD01000015.1"/>
</dbReference>
<dbReference type="AlphaFoldDB" id="A0A1S8DH17"/>
<evidence type="ECO:0000256" key="1">
    <source>
        <dbReference type="SAM" id="Coils"/>
    </source>
</evidence>
<evidence type="ECO:0000313" key="4">
    <source>
        <dbReference type="EMBL" id="ONM43890.1"/>
    </source>
</evidence>
<keyword evidence="1" id="KW-0175">Coiled coil</keyword>
<feature type="domain" description="ImpA N-terminal" evidence="3">
    <location>
        <begin position="12"/>
        <end position="116"/>
    </location>
</feature>
<dbReference type="PANTHER" id="PTHR37024:SF5">
    <property type="entry name" value="IMPA N-TERMINAL DOMAIN-CONTAINING PROTEIN"/>
    <property type="match status" value="1"/>
</dbReference>
<dbReference type="PANTHER" id="PTHR37024">
    <property type="entry name" value="TYPE VI SECRETION SYSTEM DUF2094 AND IMPA-RELATED DOMAIN PROTEIN"/>
    <property type="match status" value="1"/>
</dbReference>
<reference evidence="4 5" key="1">
    <citation type="submission" date="2017-01" db="EMBL/GenBank/DDBJ databases">
        <title>Draft genome sequence of Pseudomonas pachastrellae type strain CCUG 46540T from a deep sea.</title>
        <authorList>
            <person name="Gomila M."/>
            <person name="Mulet M."/>
            <person name="Lalucat J."/>
            <person name="Garcia-Valdes E."/>
        </authorList>
    </citation>
    <scope>NUCLEOTIDE SEQUENCE [LARGE SCALE GENOMIC DNA]</scope>
    <source>
        <strain evidence="4 5">CCUG 46540</strain>
    </source>
</reference>
<proteinExistence type="predicted"/>
<keyword evidence="5" id="KW-1185">Reference proteome</keyword>
<sequence length="494" mass="54602">MLPSPSLDQSGARAANNDLRASEEFVLLEAEIGKLASVHADQAPDWQQVQTLGAHLMPLGHDLHVSCWYSLSCLQLQGCSGLVPALQALETLITHHWASSQPPRLRGRLAALSWLHGRLAEHPELAASQEPLRRALRSSMERLASALRAIDNDQSDSWQHLAQQLDSAAPAEQEPAQAPASQAPSAAPVASAVDNSVINSEREAQQRLKHLQDCAAPLLQWWLGDGAQEHHAINLTRTLIRASLSTLPSHNAELITQLRPRPPERVNRYTEQLHSGDPRQLLHEIENSLRRAPFWLDGHHLAWQCCQAISASNAADQLRLQLQQLLRDLPGLEHLRFSDGTPFASQTTRQWIASTPAAAPEARAPNDDASPVEILQRNGFAAAAAELQRQVQGQPGERPRVIARLELARLHLHNGQADQARALLECIRQQLQANQSLALWEPRLLIDTLRLLQQSSVSLPRDKTSQQALQQQLAWLDIEHTLDQAARPALQGEP</sequence>
<evidence type="ECO:0000259" key="3">
    <source>
        <dbReference type="Pfam" id="PF06812"/>
    </source>
</evidence>
<dbReference type="EMBL" id="MUBC01000020">
    <property type="protein sequence ID" value="ONM43890.1"/>
    <property type="molecule type" value="Genomic_DNA"/>
</dbReference>
<dbReference type="NCBIfam" id="TIGR03362">
    <property type="entry name" value="VI_chp_7"/>
    <property type="match status" value="1"/>
</dbReference>
<organism evidence="4 5">
    <name type="scientific">Halopseudomonas pachastrellae</name>
    <dbReference type="NCBI Taxonomy" id="254161"/>
    <lineage>
        <taxon>Bacteria</taxon>
        <taxon>Pseudomonadati</taxon>
        <taxon>Pseudomonadota</taxon>
        <taxon>Gammaproteobacteria</taxon>
        <taxon>Pseudomonadales</taxon>
        <taxon>Pseudomonadaceae</taxon>
        <taxon>Halopseudomonas</taxon>
    </lineage>
</organism>
<feature type="compositionally biased region" description="Low complexity" evidence="2">
    <location>
        <begin position="167"/>
        <end position="193"/>
    </location>
</feature>
<feature type="coiled-coil region" evidence="1">
    <location>
        <begin position="308"/>
        <end position="335"/>
    </location>
</feature>
<dbReference type="STRING" id="254161.SAMN05216256_11576"/>
<feature type="region of interest" description="Disordered" evidence="2">
    <location>
        <begin position="164"/>
        <end position="193"/>
    </location>
</feature>
<gene>
    <name evidence="4" type="ORF">BXT89_10515</name>
</gene>
<dbReference type="Pfam" id="PF06812">
    <property type="entry name" value="ImpA_N"/>
    <property type="match status" value="1"/>
</dbReference>
<dbReference type="InterPro" id="IPR010657">
    <property type="entry name" value="ImpA_N"/>
</dbReference>
<name>A0A1S8DH17_9GAMM</name>
<evidence type="ECO:0000313" key="5">
    <source>
        <dbReference type="Proteomes" id="UP000242847"/>
    </source>
</evidence>